<dbReference type="CDD" id="cd06288">
    <property type="entry name" value="PBP1_sucrose_transcription_regulator"/>
    <property type="match status" value="1"/>
</dbReference>
<dbReference type="PANTHER" id="PTHR30146">
    <property type="entry name" value="LACI-RELATED TRANSCRIPTIONAL REPRESSOR"/>
    <property type="match status" value="1"/>
</dbReference>
<dbReference type="Gene3D" id="3.40.50.2300">
    <property type="match status" value="2"/>
</dbReference>
<evidence type="ECO:0000313" key="5">
    <source>
        <dbReference type="EMBL" id="AEJ18778.1"/>
    </source>
</evidence>
<dbReference type="Pfam" id="PF00356">
    <property type="entry name" value="LacI"/>
    <property type="match status" value="1"/>
</dbReference>
<evidence type="ECO:0000256" key="2">
    <source>
        <dbReference type="ARBA" id="ARBA00023125"/>
    </source>
</evidence>
<accession>F8F1D4</accession>
<organism evidence="5 6">
    <name type="scientific">Gracilinema caldarium (strain ATCC 51460 / DSM 7334 / H1)</name>
    <name type="common">Treponema caldarium</name>
    <dbReference type="NCBI Taxonomy" id="744872"/>
    <lineage>
        <taxon>Bacteria</taxon>
        <taxon>Pseudomonadati</taxon>
        <taxon>Spirochaetota</taxon>
        <taxon>Spirochaetia</taxon>
        <taxon>Spirochaetales</taxon>
        <taxon>Breznakiellaceae</taxon>
        <taxon>Gracilinema</taxon>
    </lineage>
</organism>
<dbReference type="PANTHER" id="PTHR30146:SF109">
    <property type="entry name" value="HTH-TYPE TRANSCRIPTIONAL REGULATOR GALS"/>
    <property type="match status" value="1"/>
</dbReference>
<dbReference type="OrthoDB" id="367059at2"/>
<dbReference type="AlphaFoldDB" id="F8F1D4"/>
<sequence length="329" mass="35938">MVTIRDVAIAVGVSVSTVSHALSGKRPISHATKKKIWEAIDRLGYEPNPAARALRTTTSGVIGFFAYDITEVFAARIIHGVEKVVREKGCYLLFTSGVEFNNDISSAIEFLNKRRVDGIIAAYGVRQTINSELRNIFDLPAITVNTFYNDSIPSIQPDDFKGGREAAFYLISKGVQRPAMIAGPENRIASIERLAGFASALNECGVEFSASKSVIHGDFTAESGARCLDILLEQHPHIDAVFCANDYMAAGAINRAFAHGLGIPSDLKVIGYDNREFSSFWPIPITTFALPLERMGEMSAAMLFDCIEGRNPDPMQVMLPSTLIIRQSS</sequence>
<dbReference type="SUPFAM" id="SSF47413">
    <property type="entry name" value="lambda repressor-like DNA-binding domains"/>
    <property type="match status" value="1"/>
</dbReference>
<evidence type="ECO:0000313" key="6">
    <source>
        <dbReference type="Proteomes" id="UP000000503"/>
    </source>
</evidence>
<dbReference type="HOGENOM" id="CLU_037628_6_1_12"/>
<dbReference type="PROSITE" id="PS00356">
    <property type="entry name" value="HTH_LACI_1"/>
    <property type="match status" value="1"/>
</dbReference>
<dbReference type="InterPro" id="IPR046335">
    <property type="entry name" value="LacI/GalR-like_sensor"/>
</dbReference>
<feature type="domain" description="HTH lacI-type" evidence="4">
    <location>
        <begin position="2"/>
        <end position="56"/>
    </location>
</feature>
<dbReference type="EMBL" id="CP002868">
    <property type="protein sequence ID" value="AEJ18778.1"/>
    <property type="molecule type" value="Genomic_DNA"/>
</dbReference>
<dbReference type="SUPFAM" id="SSF53822">
    <property type="entry name" value="Periplasmic binding protein-like I"/>
    <property type="match status" value="1"/>
</dbReference>
<dbReference type="InterPro" id="IPR000843">
    <property type="entry name" value="HTH_LacI"/>
</dbReference>
<evidence type="ECO:0000259" key="4">
    <source>
        <dbReference type="PROSITE" id="PS50932"/>
    </source>
</evidence>
<dbReference type="RefSeq" id="WP_013968090.1">
    <property type="nucleotide sequence ID" value="NC_015732.1"/>
</dbReference>
<name>F8F1D4_GRAC1</name>
<dbReference type="eggNOG" id="COG1609">
    <property type="taxonomic scope" value="Bacteria"/>
</dbReference>
<protein>
    <submittedName>
        <fullName evidence="5">Transcriptional regulator, LacI family</fullName>
    </submittedName>
</protein>
<keyword evidence="2" id="KW-0238">DNA-binding</keyword>
<dbReference type="GO" id="GO:0000976">
    <property type="term" value="F:transcription cis-regulatory region binding"/>
    <property type="evidence" value="ECO:0007669"/>
    <property type="project" value="TreeGrafter"/>
</dbReference>
<keyword evidence="3" id="KW-0804">Transcription</keyword>
<dbReference type="STRING" id="744872.Spica_0624"/>
<dbReference type="InterPro" id="IPR028082">
    <property type="entry name" value="Peripla_BP_I"/>
</dbReference>
<dbReference type="GO" id="GO:0003700">
    <property type="term" value="F:DNA-binding transcription factor activity"/>
    <property type="evidence" value="ECO:0007669"/>
    <property type="project" value="TreeGrafter"/>
</dbReference>
<evidence type="ECO:0000256" key="1">
    <source>
        <dbReference type="ARBA" id="ARBA00023015"/>
    </source>
</evidence>
<dbReference type="PROSITE" id="PS50932">
    <property type="entry name" value="HTH_LACI_2"/>
    <property type="match status" value="1"/>
</dbReference>
<dbReference type="CDD" id="cd01392">
    <property type="entry name" value="HTH_LacI"/>
    <property type="match status" value="1"/>
</dbReference>
<dbReference type="SMART" id="SM00354">
    <property type="entry name" value="HTH_LACI"/>
    <property type="match status" value="1"/>
</dbReference>
<dbReference type="KEGG" id="scd:Spica_0624"/>
<dbReference type="Pfam" id="PF13377">
    <property type="entry name" value="Peripla_BP_3"/>
    <property type="match status" value="1"/>
</dbReference>
<dbReference type="InterPro" id="IPR010982">
    <property type="entry name" value="Lambda_DNA-bd_dom_sf"/>
</dbReference>
<dbReference type="Proteomes" id="UP000000503">
    <property type="component" value="Chromosome"/>
</dbReference>
<keyword evidence="6" id="KW-1185">Reference proteome</keyword>
<keyword evidence="1" id="KW-0805">Transcription regulation</keyword>
<reference evidence="6" key="1">
    <citation type="journal article" date="2013" name="Stand. Genomic Sci.">
        <title>Genome sequence of the thermophilic fresh-water bacterium Spirochaeta caldaria type strain (H1(T)), reclassification of Spirochaeta caldaria, Spirochaeta stenostrepta, and Spirochaeta zuelzerae in the genus Treponema as Treponema caldaria comb. nov., Treponema stenostrepta comb. nov., and Treponema zuelzerae comb. nov., and emendation of the genus Treponema.</title>
        <authorList>
            <person name="Abt B."/>
            <person name="Goker M."/>
            <person name="Scheuner C."/>
            <person name="Han C."/>
            <person name="Lu M."/>
            <person name="Misra M."/>
            <person name="Lapidus A."/>
            <person name="Nolan M."/>
            <person name="Lucas S."/>
            <person name="Hammon N."/>
            <person name="Deshpande S."/>
            <person name="Cheng J.F."/>
            <person name="Tapia R."/>
            <person name="Goodwin L.A."/>
            <person name="Pitluck S."/>
            <person name="Liolios K."/>
            <person name="Pagani I."/>
            <person name="Ivanova N."/>
            <person name="Mavromatis K."/>
            <person name="Mikhailova N."/>
            <person name="Huntemann M."/>
            <person name="Pati A."/>
            <person name="Chen A."/>
            <person name="Palaniappan K."/>
            <person name="Land M."/>
            <person name="Hauser L."/>
            <person name="Jeffries C.D."/>
            <person name="Rohde M."/>
            <person name="Spring S."/>
            <person name="Gronow S."/>
            <person name="Detter J.C."/>
            <person name="Bristow J."/>
            <person name="Eisen J.A."/>
            <person name="Markowitz V."/>
            <person name="Hugenholtz P."/>
            <person name="Kyrpides N.C."/>
            <person name="Woyke T."/>
            <person name="Klenk H.P."/>
        </authorList>
    </citation>
    <scope>NUCLEOTIDE SEQUENCE</scope>
    <source>
        <strain evidence="6">ATCC 51460 / DSM 7334 / H1</strain>
    </source>
</reference>
<proteinExistence type="predicted"/>
<gene>
    <name evidence="5" type="ordered locus">Spica_0624</name>
</gene>
<evidence type="ECO:0000256" key="3">
    <source>
        <dbReference type="ARBA" id="ARBA00023163"/>
    </source>
</evidence>
<dbReference type="Gene3D" id="1.10.260.40">
    <property type="entry name" value="lambda repressor-like DNA-binding domains"/>
    <property type="match status" value="1"/>
</dbReference>